<dbReference type="InterPro" id="IPR033575">
    <property type="entry name" value="DDA1-like"/>
</dbReference>
<dbReference type="OrthoDB" id="8598182at2759"/>
<evidence type="ECO:0000256" key="1">
    <source>
        <dbReference type="ARBA" id="ARBA00008042"/>
    </source>
</evidence>
<accession>A0A6A4KKQ9</accession>
<sequence>MSAISEFLSGLPSYDVQNFSKYADNQGRLQTRKPALHLPTTESPADQVIVPEKSNILLRYLHQKWEKENPDRKRELNDGELPSHSLKRPRYDDSDDSG</sequence>
<dbReference type="InterPro" id="IPR018276">
    <property type="entry name" value="DDA1_dom"/>
</dbReference>
<evidence type="ECO:0000259" key="5">
    <source>
        <dbReference type="Pfam" id="PF10172"/>
    </source>
</evidence>
<evidence type="ECO:0000313" key="7">
    <source>
        <dbReference type="Proteomes" id="UP000466442"/>
    </source>
</evidence>
<reference evidence="6" key="1">
    <citation type="journal article" date="2021" name="Mol. Ecol. Resour.">
        <title>Apolygus lucorum genome provides insights into omnivorousness and mesophyll feeding.</title>
        <authorList>
            <person name="Liu Y."/>
            <person name="Liu H."/>
            <person name="Wang H."/>
            <person name="Huang T."/>
            <person name="Liu B."/>
            <person name="Yang B."/>
            <person name="Yin L."/>
            <person name="Li B."/>
            <person name="Zhang Y."/>
            <person name="Zhang S."/>
            <person name="Jiang F."/>
            <person name="Zhang X."/>
            <person name="Ren Y."/>
            <person name="Wang B."/>
            <person name="Wang S."/>
            <person name="Lu Y."/>
            <person name="Wu K."/>
            <person name="Fan W."/>
            <person name="Wang G."/>
        </authorList>
    </citation>
    <scope>NUCLEOTIDE SEQUENCE</scope>
    <source>
        <strain evidence="6">12Hb</strain>
    </source>
</reference>
<evidence type="ECO:0000313" key="6">
    <source>
        <dbReference type="EMBL" id="KAF6216124.1"/>
    </source>
</evidence>
<dbReference type="Proteomes" id="UP000466442">
    <property type="component" value="Linkage Group LG1"/>
</dbReference>
<keyword evidence="7" id="KW-1185">Reference proteome</keyword>
<comment type="similarity">
    <text evidence="1">Belongs to the DDA1 family.</text>
</comment>
<protein>
    <recommendedName>
        <fullName evidence="2">DET1- and DDB1-associated protein 1</fullName>
    </recommendedName>
</protein>
<feature type="region of interest" description="Disordered" evidence="4">
    <location>
        <begin position="30"/>
        <end position="49"/>
    </location>
</feature>
<dbReference type="GO" id="GO:0080008">
    <property type="term" value="C:Cul4-RING E3 ubiquitin ligase complex"/>
    <property type="evidence" value="ECO:0007669"/>
    <property type="project" value="TreeGrafter"/>
</dbReference>
<evidence type="ECO:0000256" key="2">
    <source>
        <dbReference type="ARBA" id="ARBA00018256"/>
    </source>
</evidence>
<feature type="domain" description="DET1- and DDB1-associated protein 1" evidence="5">
    <location>
        <begin position="6"/>
        <end position="67"/>
    </location>
</feature>
<gene>
    <name evidence="6" type="ORF">GE061_000462</name>
</gene>
<feature type="region of interest" description="Disordered" evidence="4">
    <location>
        <begin position="67"/>
        <end position="98"/>
    </location>
</feature>
<evidence type="ECO:0000256" key="4">
    <source>
        <dbReference type="SAM" id="MobiDB-lite"/>
    </source>
</evidence>
<dbReference type="PANTHER" id="PTHR31879:SF2">
    <property type="entry name" value="DET1- AND DDB1-ASSOCIATED PROTEIN 1"/>
    <property type="match status" value="1"/>
</dbReference>
<dbReference type="EMBL" id="WIXP02000001">
    <property type="protein sequence ID" value="KAF6216124.1"/>
    <property type="molecule type" value="Genomic_DNA"/>
</dbReference>
<dbReference type="GO" id="GO:0032436">
    <property type="term" value="P:positive regulation of proteasomal ubiquitin-dependent protein catabolic process"/>
    <property type="evidence" value="ECO:0007669"/>
    <property type="project" value="TreeGrafter"/>
</dbReference>
<comment type="function">
    <text evidence="3">Functions as a component of numerous distinct DCX (DDB1-CUL4-X-box) E3 ubiquitin-protein ligase complexes which mediate the ubiquitination and subsequent proteasomal degradation of target proteins. In the DCX complexes, acts as a scaffolding subunit required to stabilize the complex.</text>
</comment>
<proteinExistence type="inferred from homology"/>
<feature type="compositionally biased region" description="Basic and acidic residues" evidence="4">
    <location>
        <begin position="67"/>
        <end position="77"/>
    </location>
</feature>
<organism evidence="6 7">
    <name type="scientific">Apolygus lucorum</name>
    <name type="common">Small green plant bug</name>
    <name type="synonym">Lygocoris lucorum</name>
    <dbReference type="NCBI Taxonomy" id="248454"/>
    <lineage>
        <taxon>Eukaryota</taxon>
        <taxon>Metazoa</taxon>
        <taxon>Ecdysozoa</taxon>
        <taxon>Arthropoda</taxon>
        <taxon>Hexapoda</taxon>
        <taxon>Insecta</taxon>
        <taxon>Pterygota</taxon>
        <taxon>Neoptera</taxon>
        <taxon>Paraneoptera</taxon>
        <taxon>Hemiptera</taxon>
        <taxon>Heteroptera</taxon>
        <taxon>Panheteroptera</taxon>
        <taxon>Cimicomorpha</taxon>
        <taxon>Miridae</taxon>
        <taxon>Mirini</taxon>
        <taxon>Apolygus</taxon>
    </lineage>
</organism>
<dbReference type="PANTHER" id="PTHR31879">
    <property type="entry name" value="DET1- AND DDB1-ASSOCIATED PROTEIN 1"/>
    <property type="match status" value="1"/>
</dbReference>
<comment type="caution">
    <text evidence="6">The sequence shown here is derived from an EMBL/GenBank/DDBJ whole genome shotgun (WGS) entry which is preliminary data.</text>
</comment>
<dbReference type="Pfam" id="PF10172">
    <property type="entry name" value="DDA1"/>
    <property type="match status" value="1"/>
</dbReference>
<evidence type="ECO:0000256" key="3">
    <source>
        <dbReference type="ARBA" id="ARBA00045586"/>
    </source>
</evidence>
<dbReference type="AlphaFoldDB" id="A0A6A4KKQ9"/>
<name>A0A6A4KKQ9_APOLU</name>